<sequence>MAAGRRETALVVALTTLGLLHVAVVSVRYHVGSFDDDAAYLYMAEGIA</sequence>
<name>A0ABW9QPR4_9ACTN</name>
<dbReference type="Proteomes" id="UP000437736">
    <property type="component" value="Unassembled WGS sequence"/>
</dbReference>
<feature type="non-terminal residue" evidence="1">
    <location>
        <position position="48"/>
    </location>
</feature>
<evidence type="ECO:0000313" key="1">
    <source>
        <dbReference type="EMBL" id="MST31714.1"/>
    </source>
</evidence>
<proteinExistence type="predicted"/>
<keyword evidence="2" id="KW-1185">Reference proteome</keyword>
<comment type="caution">
    <text evidence="1">The sequence shown here is derived from an EMBL/GenBank/DDBJ whole genome shotgun (WGS) entry which is preliminary data.</text>
</comment>
<dbReference type="EMBL" id="WJHE01000122">
    <property type="protein sequence ID" value="MST31714.1"/>
    <property type="molecule type" value="Genomic_DNA"/>
</dbReference>
<reference evidence="1 2" key="1">
    <citation type="submission" date="2019-11" db="EMBL/GenBank/DDBJ databases">
        <title>Acidiferrimicrobium australis gen. nov., sp. nov., an acidophilic and obligately heterotrophic, member of the Actinobacteria that catalyses dissimilatory oxido- reduction of iron isolated from metal-rich acidic water in Chile.</title>
        <authorList>
            <person name="Gonzalez D."/>
            <person name="Huber K."/>
            <person name="Hedrich S."/>
            <person name="Rojas-Villalobos C."/>
            <person name="Quatrini R."/>
            <person name="Dinamarca M.A."/>
            <person name="Schwarz A."/>
            <person name="Canales C."/>
            <person name="Nancucheo I."/>
        </authorList>
    </citation>
    <scope>NUCLEOTIDE SEQUENCE [LARGE SCALE GENOMIC DNA]</scope>
    <source>
        <strain evidence="1 2">USS-CCA1</strain>
    </source>
</reference>
<protein>
    <submittedName>
        <fullName evidence="1">Uncharacterized protein</fullName>
    </submittedName>
</protein>
<accession>A0ABW9QPR4</accession>
<gene>
    <name evidence="1" type="ORF">GHK86_03090</name>
</gene>
<evidence type="ECO:0000313" key="2">
    <source>
        <dbReference type="Proteomes" id="UP000437736"/>
    </source>
</evidence>
<organism evidence="1 2">
    <name type="scientific">Acidiferrimicrobium australe</name>
    <dbReference type="NCBI Taxonomy" id="2664430"/>
    <lineage>
        <taxon>Bacteria</taxon>
        <taxon>Bacillati</taxon>
        <taxon>Actinomycetota</taxon>
        <taxon>Acidimicrobiia</taxon>
        <taxon>Acidimicrobiales</taxon>
        <taxon>Acidimicrobiaceae</taxon>
        <taxon>Acidiferrimicrobium</taxon>
    </lineage>
</organism>